<dbReference type="Proteomes" id="UP000694416">
    <property type="component" value="Unplaced"/>
</dbReference>
<accession>A0A8C9H0F0</accession>
<dbReference type="PANTHER" id="PTHR10677:SF9">
    <property type="entry name" value="UBIQUILIN-LIKE PROTEIN"/>
    <property type="match status" value="1"/>
</dbReference>
<dbReference type="GO" id="GO:0006511">
    <property type="term" value="P:ubiquitin-dependent protein catabolic process"/>
    <property type="evidence" value="ECO:0007669"/>
    <property type="project" value="TreeGrafter"/>
</dbReference>
<evidence type="ECO:0000313" key="3">
    <source>
        <dbReference type="Proteomes" id="UP000694416"/>
    </source>
</evidence>
<sequence length="212" mass="23393">MLHQNLSNLTRLPDPETPGSRQILEGDLQLSDEQTSSQITGGMMQSLMNTPYLAAQIMLFMSMPQLSEQWRQQLPTFLQPTQISDLLIALASPKAFQAILQIEQGLQLLATEAPVLLPWVVPYLWGLGWLSAPSCSYPDTCCHEPGTVLQRLQSPDGDPSHPLQAPEIHFSKQMESLQALEAGNHHANLQALIATEGDTNAATRKLKGSQRF</sequence>
<evidence type="ECO:0000313" key="2">
    <source>
        <dbReference type="Ensembl" id="ENSPTEP00000013082.1"/>
    </source>
</evidence>
<evidence type="ECO:0000256" key="1">
    <source>
        <dbReference type="SAM" id="MobiDB-lite"/>
    </source>
</evidence>
<dbReference type="AlphaFoldDB" id="A0A8C9H0F0"/>
<proteinExistence type="predicted"/>
<dbReference type="GO" id="GO:0031593">
    <property type="term" value="F:polyubiquitin modification-dependent protein binding"/>
    <property type="evidence" value="ECO:0007669"/>
    <property type="project" value="TreeGrafter"/>
</dbReference>
<dbReference type="SUPFAM" id="SSF46934">
    <property type="entry name" value="UBA-like"/>
    <property type="match status" value="1"/>
</dbReference>
<protein>
    <submittedName>
        <fullName evidence="2">Uncharacterized protein</fullName>
    </submittedName>
</protein>
<dbReference type="PANTHER" id="PTHR10677">
    <property type="entry name" value="UBIQUILIN"/>
    <property type="match status" value="1"/>
</dbReference>
<dbReference type="GO" id="GO:0005829">
    <property type="term" value="C:cytosol"/>
    <property type="evidence" value="ECO:0007669"/>
    <property type="project" value="TreeGrafter"/>
</dbReference>
<feature type="compositionally biased region" description="Polar residues" evidence="1">
    <location>
        <begin position="1"/>
        <end position="10"/>
    </location>
</feature>
<reference evidence="2" key="1">
    <citation type="submission" date="2025-08" db="UniProtKB">
        <authorList>
            <consortium name="Ensembl"/>
        </authorList>
    </citation>
    <scope>IDENTIFICATION</scope>
</reference>
<dbReference type="Gene3D" id="1.10.8.10">
    <property type="entry name" value="DNA helicase RuvA subunit, C-terminal domain"/>
    <property type="match status" value="1"/>
</dbReference>
<dbReference type="Ensembl" id="ENSPTET00000019669.1">
    <property type="protein sequence ID" value="ENSPTEP00000013082.1"/>
    <property type="gene ID" value="ENSPTEG00000014686.1"/>
</dbReference>
<name>A0A8C9H0F0_9PRIM</name>
<organism evidence="2 3">
    <name type="scientific">Piliocolobus tephrosceles</name>
    <name type="common">Ugandan red Colobus</name>
    <dbReference type="NCBI Taxonomy" id="591936"/>
    <lineage>
        <taxon>Eukaryota</taxon>
        <taxon>Metazoa</taxon>
        <taxon>Chordata</taxon>
        <taxon>Craniata</taxon>
        <taxon>Vertebrata</taxon>
        <taxon>Euteleostomi</taxon>
        <taxon>Mammalia</taxon>
        <taxon>Eutheria</taxon>
        <taxon>Euarchontoglires</taxon>
        <taxon>Primates</taxon>
        <taxon>Haplorrhini</taxon>
        <taxon>Catarrhini</taxon>
        <taxon>Cercopithecidae</taxon>
        <taxon>Colobinae</taxon>
        <taxon>Piliocolobus</taxon>
    </lineage>
</organism>
<keyword evidence="3" id="KW-1185">Reference proteome</keyword>
<reference evidence="2" key="2">
    <citation type="submission" date="2025-09" db="UniProtKB">
        <authorList>
            <consortium name="Ensembl"/>
        </authorList>
    </citation>
    <scope>IDENTIFICATION</scope>
</reference>
<dbReference type="InterPro" id="IPR015496">
    <property type="entry name" value="Ubiquilin"/>
</dbReference>
<dbReference type="InterPro" id="IPR009060">
    <property type="entry name" value="UBA-like_sf"/>
</dbReference>
<feature type="region of interest" description="Disordered" evidence="1">
    <location>
        <begin position="1"/>
        <end position="22"/>
    </location>
</feature>